<reference evidence="1" key="2">
    <citation type="submission" date="2021-09" db="EMBL/GenBank/DDBJ databases">
        <authorList>
            <person name="Gilroy R."/>
        </authorList>
    </citation>
    <scope>NUCLEOTIDE SEQUENCE</scope>
    <source>
        <strain evidence="1">CHK135-1449</strain>
    </source>
</reference>
<dbReference type="EMBL" id="DYWX01000020">
    <property type="protein sequence ID" value="HJF26984.1"/>
    <property type="molecule type" value="Genomic_DNA"/>
</dbReference>
<sequence length="256" mass="29656">MKLVDEHVAHDLNQTQQFHLRYGVNALLPPINWSQLFKDSKLDDNQYQALETLYQSAVPLALQVFDELHFDVFEPYAYKPQGLGLFERLAEQENKLIQSLETEVQDLPAKTRHQIWSMLLRGGAVLVFKAWLGKVKNDSDCLDTQQFDELSDLLFIKTCPHELAEHLQVNPNAQEDHIFLMYDNEVYLDRFNSLETAALFVDLGVYDATFLSLRDDRIAEYLKSKGYVTQDQIDELQCALNPMFCTDLTQKQDYIA</sequence>
<evidence type="ECO:0000313" key="1">
    <source>
        <dbReference type="EMBL" id="HJF26984.1"/>
    </source>
</evidence>
<dbReference type="Proteomes" id="UP000787156">
    <property type="component" value="Unassembled WGS sequence"/>
</dbReference>
<organism evidence="1 2">
    <name type="scientific">Acinetobacter lwoffii</name>
    <dbReference type="NCBI Taxonomy" id="28090"/>
    <lineage>
        <taxon>Bacteria</taxon>
        <taxon>Pseudomonadati</taxon>
        <taxon>Pseudomonadota</taxon>
        <taxon>Gammaproteobacteria</taxon>
        <taxon>Moraxellales</taxon>
        <taxon>Moraxellaceae</taxon>
        <taxon>Acinetobacter</taxon>
    </lineage>
</organism>
<proteinExistence type="predicted"/>
<reference evidence="1" key="1">
    <citation type="journal article" date="2021" name="PeerJ">
        <title>Extensive microbial diversity within the chicken gut microbiome revealed by metagenomics and culture.</title>
        <authorList>
            <person name="Gilroy R."/>
            <person name="Ravi A."/>
            <person name="Getino M."/>
            <person name="Pursley I."/>
            <person name="Horton D.L."/>
            <person name="Alikhan N.F."/>
            <person name="Baker D."/>
            <person name="Gharbi K."/>
            <person name="Hall N."/>
            <person name="Watson M."/>
            <person name="Adriaenssens E.M."/>
            <person name="Foster-Nyarko E."/>
            <person name="Jarju S."/>
            <person name="Secka A."/>
            <person name="Antonio M."/>
            <person name="Oren A."/>
            <person name="Chaudhuri R.R."/>
            <person name="La Ragione R."/>
            <person name="Hildebrand F."/>
            <person name="Pallen M.J."/>
        </authorList>
    </citation>
    <scope>NUCLEOTIDE SEQUENCE</scope>
    <source>
        <strain evidence="1">CHK135-1449</strain>
    </source>
</reference>
<protein>
    <submittedName>
        <fullName evidence="1">Uncharacterized protein</fullName>
    </submittedName>
</protein>
<name>A0A9D2UQV4_ACILW</name>
<accession>A0A9D2UQV4</accession>
<comment type="caution">
    <text evidence="1">The sequence shown here is derived from an EMBL/GenBank/DDBJ whole genome shotgun (WGS) entry which is preliminary data.</text>
</comment>
<evidence type="ECO:0000313" key="2">
    <source>
        <dbReference type="Proteomes" id="UP000787156"/>
    </source>
</evidence>
<dbReference type="AlphaFoldDB" id="A0A9D2UQV4"/>
<gene>
    <name evidence="1" type="ORF">K8V79_01790</name>
</gene>